<dbReference type="HOGENOM" id="CLU_1798893_0_0_1"/>
<dbReference type="AlphaFoldDB" id="T1JR18"/>
<keyword evidence="1" id="KW-0472">Membrane</keyword>
<feature type="transmembrane region" description="Helical" evidence="1">
    <location>
        <begin position="39"/>
        <end position="54"/>
    </location>
</feature>
<dbReference type="Pfam" id="PF04824">
    <property type="entry name" value="Rad21_Rec8"/>
    <property type="match status" value="1"/>
</dbReference>
<dbReference type="InterPro" id="IPR036390">
    <property type="entry name" value="WH_DNA-bd_sf"/>
</dbReference>
<evidence type="ECO:0000256" key="1">
    <source>
        <dbReference type="SAM" id="Phobius"/>
    </source>
</evidence>
<organism evidence="3 4">
    <name type="scientific">Tetranychus urticae</name>
    <name type="common">Two-spotted spider mite</name>
    <dbReference type="NCBI Taxonomy" id="32264"/>
    <lineage>
        <taxon>Eukaryota</taxon>
        <taxon>Metazoa</taxon>
        <taxon>Ecdysozoa</taxon>
        <taxon>Arthropoda</taxon>
        <taxon>Chelicerata</taxon>
        <taxon>Arachnida</taxon>
        <taxon>Acari</taxon>
        <taxon>Acariformes</taxon>
        <taxon>Trombidiformes</taxon>
        <taxon>Prostigmata</taxon>
        <taxon>Eleutherengona</taxon>
        <taxon>Raphignathae</taxon>
        <taxon>Tetranychoidea</taxon>
        <taxon>Tetranychidae</taxon>
        <taxon>Tetranychus</taxon>
    </lineage>
</organism>
<feature type="transmembrane region" description="Helical" evidence="1">
    <location>
        <begin position="12"/>
        <end position="33"/>
    </location>
</feature>
<reference evidence="4" key="1">
    <citation type="submission" date="2011-08" db="EMBL/GenBank/DDBJ databases">
        <authorList>
            <person name="Rombauts S."/>
        </authorList>
    </citation>
    <scope>NUCLEOTIDE SEQUENCE</scope>
    <source>
        <strain evidence="4">London</strain>
    </source>
</reference>
<dbReference type="SUPFAM" id="SSF46785">
    <property type="entry name" value="Winged helix' DNA-binding domain"/>
    <property type="match status" value="1"/>
</dbReference>
<evidence type="ECO:0000313" key="4">
    <source>
        <dbReference type="Proteomes" id="UP000015104"/>
    </source>
</evidence>
<dbReference type="EMBL" id="CAEY01000444">
    <property type="status" value="NOT_ANNOTATED_CDS"/>
    <property type="molecule type" value="Genomic_DNA"/>
</dbReference>
<keyword evidence="1" id="KW-0812">Transmembrane</keyword>
<name>T1JR18_TETUR</name>
<evidence type="ECO:0000259" key="2">
    <source>
        <dbReference type="Pfam" id="PF04824"/>
    </source>
</evidence>
<protein>
    <recommendedName>
        <fullName evidence="2">Rad21/Rec8-like protein C-terminal eukaryotic domain-containing protein</fullName>
    </recommendedName>
</protein>
<accession>T1JR18</accession>
<dbReference type="InterPro" id="IPR006909">
    <property type="entry name" value="Rad21/Rec8_C_eu"/>
</dbReference>
<dbReference type="Gene3D" id="1.10.10.580">
    <property type="entry name" value="Structural maintenance of chromosome 1. Chain E"/>
    <property type="match status" value="1"/>
</dbReference>
<dbReference type="InterPro" id="IPR023093">
    <property type="entry name" value="ScpA-like_C"/>
</dbReference>
<feature type="domain" description="Rad21/Rec8-like protein C-terminal eukaryotic" evidence="2">
    <location>
        <begin position="128"/>
        <end position="172"/>
    </location>
</feature>
<dbReference type="eggNOG" id="KOG1213">
    <property type="taxonomic scope" value="Eukaryota"/>
</dbReference>
<evidence type="ECO:0000313" key="3">
    <source>
        <dbReference type="EnsemblMetazoa" id="tetur01g05300.1"/>
    </source>
</evidence>
<proteinExistence type="predicted"/>
<dbReference type="STRING" id="32264.T1JR18"/>
<dbReference type="EnsemblMetazoa" id="tetur01g05300.1">
    <property type="protein sequence ID" value="tetur01g05300.1"/>
    <property type="gene ID" value="tetur01g05300"/>
</dbReference>
<dbReference type="Proteomes" id="UP000015104">
    <property type="component" value="Unassembled WGS sequence"/>
</dbReference>
<keyword evidence="1" id="KW-1133">Transmembrane helix</keyword>
<keyword evidence="4" id="KW-1185">Reference proteome</keyword>
<reference evidence="3" key="2">
    <citation type="submission" date="2015-06" db="UniProtKB">
        <authorList>
            <consortium name="EnsemblMetazoa"/>
        </authorList>
    </citation>
    <scope>IDENTIFICATION</scope>
</reference>
<sequence length="184" mass="21394">MCRRLFVSFHLFFFKFLIFLLFSGICVFFIGFLSKVNCILMIILYVIITISSLSDQDKTKNRKKCELDQPTKHHIISVISTIQASPSKVRIDRIADEQYEERMRNKRTNVLLRFISKQLADGNVTFGRLVSHDRRKQVAQKFFSLLVLKKQQAVELTQDISVPYGEILITKGYRYDEALSACAM</sequence>